<keyword evidence="1" id="KW-0175">Coiled coil</keyword>
<reference evidence="2" key="1">
    <citation type="submission" date="2023-04" db="EMBL/GenBank/DDBJ databases">
        <title>Genome dynamics across the evolutionary transition to endosymbiosis.</title>
        <authorList>
            <person name="Siozios S."/>
            <person name="Nadal-Jimenez P."/>
            <person name="Azagi T."/>
            <person name="Sprong H."/>
            <person name="Frost C.L."/>
            <person name="Parratt S.R."/>
            <person name="Taylor G."/>
            <person name="Brettell L."/>
            <person name="Lew K.C."/>
            <person name="Croft L."/>
            <person name="King K.C."/>
            <person name="Brockhurst M.A."/>
            <person name="Hypsa V."/>
            <person name="Novakova E."/>
            <person name="Darby A.C."/>
            <person name="Hurst G.D.D."/>
        </authorList>
    </citation>
    <scope>NUCLEOTIDE SEQUENCE</scope>
    <source>
        <strain evidence="2">APv</strain>
    </source>
</reference>
<organism evidence="2 4">
    <name type="scientific">Arsenophonus nasoniae</name>
    <name type="common">son-killer infecting Nasonia vitripennis</name>
    <dbReference type="NCBI Taxonomy" id="638"/>
    <lineage>
        <taxon>Bacteria</taxon>
        <taxon>Pseudomonadati</taxon>
        <taxon>Pseudomonadota</taxon>
        <taxon>Gammaproteobacteria</taxon>
        <taxon>Enterobacterales</taxon>
        <taxon>Morganellaceae</taxon>
        <taxon>Arsenophonus</taxon>
    </lineage>
</organism>
<dbReference type="AlphaFoldDB" id="A0AA95KCQ4"/>
<sequence length="136" mass="15117">MDINLFIGTVKNAIGALSSVQSNQVLRERIVFIYEQLEVIRKSNEATVKELTEAKAKIVELEKQIASYRAKDEFVQHMGASFRKNASGEYVAAVYCPNCLKQVGSGFPDFPFQCSPCGWYSSFNGGDLQHVMSSLP</sequence>
<name>A0AA95KCQ4_9GAMM</name>
<dbReference type="EMBL" id="CP123504">
    <property type="protein sequence ID" value="WGM00534.1"/>
    <property type="molecule type" value="Genomic_DNA"/>
</dbReference>
<feature type="coiled-coil region" evidence="1">
    <location>
        <begin position="34"/>
        <end position="71"/>
    </location>
</feature>
<protein>
    <submittedName>
        <fullName evidence="2">Uncharacterized protein</fullName>
    </submittedName>
</protein>
<evidence type="ECO:0000313" key="3">
    <source>
        <dbReference type="EMBL" id="WGM02511.1"/>
    </source>
</evidence>
<accession>A0AA95KCQ4</accession>
<dbReference type="Proteomes" id="UP001177595">
    <property type="component" value="Chromosome"/>
</dbReference>
<dbReference type="EMBL" id="CP123504">
    <property type="protein sequence ID" value="WGM02511.1"/>
    <property type="molecule type" value="Genomic_DNA"/>
</dbReference>
<evidence type="ECO:0000313" key="2">
    <source>
        <dbReference type="EMBL" id="WGM00534.1"/>
    </source>
</evidence>
<evidence type="ECO:0000256" key="1">
    <source>
        <dbReference type="SAM" id="Coils"/>
    </source>
</evidence>
<proteinExistence type="predicted"/>
<evidence type="ECO:0000313" key="4">
    <source>
        <dbReference type="Proteomes" id="UP001177595"/>
    </source>
</evidence>
<gene>
    <name evidence="3" type="ORF">QE210_05355</name>
    <name evidence="2" type="ORF">QE210_11705</name>
</gene>
<dbReference type="RefSeq" id="WP_280624140.1">
    <property type="nucleotide sequence ID" value="NZ_CP123504.1"/>
</dbReference>